<dbReference type="Gene3D" id="3.90.920.10">
    <property type="entry name" value="DNA primase, PRIM domain"/>
    <property type="match status" value="1"/>
</dbReference>
<reference evidence="1" key="1">
    <citation type="submission" date="2013-08" db="EMBL/GenBank/DDBJ databases">
        <authorList>
            <person name="Mendez C."/>
            <person name="Richter M."/>
            <person name="Ferrer M."/>
            <person name="Sanchez J."/>
        </authorList>
    </citation>
    <scope>NUCLEOTIDE SEQUENCE</scope>
</reference>
<accession>T0Y3T0</accession>
<evidence type="ECO:0000313" key="1">
    <source>
        <dbReference type="EMBL" id="EQD29721.1"/>
    </source>
</evidence>
<reference evidence="1" key="2">
    <citation type="journal article" date="2014" name="ISME J.">
        <title>Microbial stratification in low pH oxic and suboxic macroscopic growths along an acid mine drainage.</title>
        <authorList>
            <person name="Mendez-Garcia C."/>
            <person name="Mesa V."/>
            <person name="Sprenger R.R."/>
            <person name="Richter M."/>
            <person name="Diez M.S."/>
            <person name="Solano J."/>
            <person name="Bargiela R."/>
            <person name="Golyshina O.V."/>
            <person name="Manteca A."/>
            <person name="Ramos J.L."/>
            <person name="Gallego J.R."/>
            <person name="Llorente I."/>
            <person name="Martins Dos Santos V.A."/>
            <person name="Jensen O.N."/>
            <person name="Pelaez A.I."/>
            <person name="Sanchez J."/>
            <person name="Ferrer M."/>
        </authorList>
    </citation>
    <scope>NUCLEOTIDE SEQUENCE</scope>
</reference>
<dbReference type="SUPFAM" id="SSF56747">
    <property type="entry name" value="Prim-pol domain"/>
    <property type="match status" value="1"/>
</dbReference>
<sequence>EKGWKGAELIFDLDADHLPGATGMSYEQILDEVKRHTLRLVFTFLIGMLGINEESIKLIFPEEGDIMFMSRMRGFIRLIQIQEGRYQTSCAEKVYPCQQF</sequence>
<feature type="non-terminal residue" evidence="1">
    <location>
        <position position="1"/>
    </location>
</feature>
<dbReference type="AlphaFoldDB" id="T0Y3T0"/>
<name>T0Y3T0_9ZZZZ</name>
<protein>
    <submittedName>
        <fullName evidence="1">DNA primase small subunit</fullName>
    </submittedName>
</protein>
<dbReference type="EMBL" id="AUZY01012472">
    <property type="protein sequence ID" value="EQD29721.1"/>
    <property type="molecule type" value="Genomic_DNA"/>
</dbReference>
<gene>
    <name evidence="1" type="ORF">B1B_18624</name>
</gene>
<organism evidence="1">
    <name type="scientific">mine drainage metagenome</name>
    <dbReference type="NCBI Taxonomy" id="410659"/>
    <lineage>
        <taxon>unclassified sequences</taxon>
        <taxon>metagenomes</taxon>
        <taxon>ecological metagenomes</taxon>
    </lineage>
</organism>
<comment type="caution">
    <text evidence="1">The sequence shown here is derived from an EMBL/GenBank/DDBJ whole genome shotgun (WGS) entry which is preliminary data.</text>
</comment>
<proteinExistence type="predicted"/>